<organism evidence="2 3">
    <name type="scientific">Polyporus arcularius HHB13444</name>
    <dbReference type="NCBI Taxonomy" id="1314778"/>
    <lineage>
        <taxon>Eukaryota</taxon>
        <taxon>Fungi</taxon>
        <taxon>Dikarya</taxon>
        <taxon>Basidiomycota</taxon>
        <taxon>Agaricomycotina</taxon>
        <taxon>Agaricomycetes</taxon>
        <taxon>Polyporales</taxon>
        <taxon>Polyporaceae</taxon>
        <taxon>Polyporus</taxon>
    </lineage>
</organism>
<dbReference type="AlphaFoldDB" id="A0A5C3P631"/>
<name>A0A5C3P631_9APHY</name>
<sequence>MSESARVSFDHDDSDASYKRLYPREGKDIKGASRILLSAGGIKVEHALSTGMLGFSGKRKYSDWECSGCKHPFISEQWLKRHEKKCKAVREQAERAFQLGEENENRQKRRRVTEAEKFIA</sequence>
<dbReference type="InParanoid" id="A0A5C3P631"/>
<dbReference type="EMBL" id="ML211272">
    <property type="protein sequence ID" value="TFK85136.1"/>
    <property type="molecule type" value="Genomic_DNA"/>
</dbReference>
<evidence type="ECO:0000313" key="2">
    <source>
        <dbReference type="EMBL" id="TFK85136.1"/>
    </source>
</evidence>
<gene>
    <name evidence="2" type="ORF">K466DRAFT_664714</name>
</gene>
<keyword evidence="3" id="KW-1185">Reference proteome</keyword>
<accession>A0A5C3P631</accession>
<protein>
    <submittedName>
        <fullName evidence="2">Uncharacterized protein</fullName>
    </submittedName>
</protein>
<reference evidence="2 3" key="1">
    <citation type="journal article" date="2019" name="Nat. Ecol. Evol.">
        <title>Megaphylogeny resolves global patterns of mushroom evolution.</title>
        <authorList>
            <person name="Varga T."/>
            <person name="Krizsan K."/>
            <person name="Foldi C."/>
            <person name="Dima B."/>
            <person name="Sanchez-Garcia M."/>
            <person name="Sanchez-Ramirez S."/>
            <person name="Szollosi G.J."/>
            <person name="Szarkandi J.G."/>
            <person name="Papp V."/>
            <person name="Albert L."/>
            <person name="Andreopoulos W."/>
            <person name="Angelini C."/>
            <person name="Antonin V."/>
            <person name="Barry K.W."/>
            <person name="Bougher N.L."/>
            <person name="Buchanan P."/>
            <person name="Buyck B."/>
            <person name="Bense V."/>
            <person name="Catcheside P."/>
            <person name="Chovatia M."/>
            <person name="Cooper J."/>
            <person name="Damon W."/>
            <person name="Desjardin D."/>
            <person name="Finy P."/>
            <person name="Geml J."/>
            <person name="Haridas S."/>
            <person name="Hughes K."/>
            <person name="Justo A."/>
            <person name="Karasinski D."/>
            <person name="Kautmanova I."/>
            <person name="Kiss B."/>
            <person name="Kocsube S."/>
            <person name="Kotiranta H."/>
            <person name="LaButti K.M."/>
            <person name="Lechner B.E."/>
            <person name="Liimatainen K."/>
            <person name="Lipzen A."/>
            <person name="Lukacs Z."/>
            <person name="Mihaltcheva S."/>
            <person name="Morgado L.N."/>
            <person name="Niskanen T."/>
            <person name="Noordeloos M.E."/>
            <person name="Ohm R.A."/>
            <person name="Ortiz-Santana B."/>
            <person name="Ovrebo C."/>
            <person name="Racz N."/>
            <person name="Riley R."/>
            <person name="Savchenko A."/>
            <person name="Shiryaev A."/>
            <person name="Soop K."/>
            <person name="Spirin V."/>
            <person name="Szebenyi C."/>
            <person name="Tomsovsky M."/>
            <person name="Tulloss R.E."/>
            <person name="Uehling J."/>
            <person name="Grigoriev I.V."/>
            <person name="Vagvolgyi C."/>
            <person name="Papp T."/>
            <person name="Martin F.M."/>
            <person name="Miettinen O."/>
            <person name="Hibbett D.S."/>
            <person name="Nagy L.G."/>
        </authorList>
    </citation>
    <scope>NUCLEOTIDE SEQUENCE [LARGE SCALE GENOMIC DNA]</scope>
    <source>
        <strain evidence="2 3">HHB13444</strain>
    </source>
</reference>
<proteinExistence type="predicted"/>
<evidence type="ECO:0000256" key="1">
    <source>
        <dbReference type="SAM" id="MobiDB-lite"/>
    </source>
</evidence>
<feature type="region of interest" description="Disordered" evidence="1">
    <location>
        <begin position="101"/>
        <end position="120"/>
    </location>
</feature>
<dbReference type="Proteomes" id="UP000308197">
    <property type="component" value="Unassembled WGS sequence"/>
</dbReference>
<evidence type="ECO:0000313" key="3">
    <source>
        <dbReference type="Proteomes" id="UP000308197"/>
    </source>
</evidence>